<dbReference type="PROSITE" id="PS52048">
    <property type="entry name" value="UCH_DOMAIN"/>
    <property type="match status" value="1"/>
</dbReference>
<comment type="catalytic activity">
    <reaction evidence="1 8">
        <text>Thiol-dependent hydrolysis of ester, thioester, amide, peptide and isopeptide bonds formed by the C-terminal Gly of ubiquitin (a 76-residue protein attached to proteins as an intracellular targeting signal).</text>
        <dbReference type="EC" id="3.4.19.12"/>
    </reaction>
</comment>
<dbReference type="GO" id="GO:0016579">
    <property type="term" value="P:protein deubiquitination"/>
    <property type="evidence" value="ECO:0007669"/>
    <property type="project" value="TreeGrafter"/>
</dbReference>
<dbReference type="PROSITE" id="PS00140">
    <property type="entry name" value="UCH_1"/>
    <property type="match status" value="1"/>
</dbReference>
<gene>
    <name evidence="10" type="ORF">BN1723_013612</name>
</gene>
<accession>A0A0G4LU48</accession>
<dbReference type="GO" id="GO:0004843">
    <property type="term" value="F:cysteine-type deubiquitinase activity"/>
    <property type="evidence" value="ECO:0007669"/>
    <property type="project" value="UniProtKB-UniRule"/>
</dbReference>
<dbReference type="SUPFAM" id="SSF54001">
    <property type="entry name" value="Cysteine proteinases"/>
    <property type="match status" value="1"/>
</dbReference>
<dbReference type="InterPro" id="IPR038765">
    <property type="entry name" value="Papain-like_cys_pep_sf"/>
</dbReference>
<dbReference type="SUPFAM" id="SSF55920">
    <property type="entry name" value="Creatinase/aminopeptidase"/>
    <property type="match status" value="1"/>
</dbReference>
<evidence type="ECO:0000313" key="11">
    <source>
        <dbReference type="Proteomes" id="UP000045706"/>
    </source>
</evidence>
<feature type="site" description="Transition state stabilizer" evidence="8">
    <location>
        <position position="203"/>
    </location>
</feature>
<evidence type="ECO:0000313" key="10">
    <source>
        <dbReference type="EMBL" id="CRK25598.1"/>
    </source>
</evidence>
<dbReference type="InterPro" id="IPR001578">
    <property type="entry name" value="Peptidase_C12_UCH"/>
</dbReference>
<comment type="similarity">
    <text evidence="2 8">Belongs to the peptidase C12 family.</text>
</comment>
<evidence type="ECO:0000256" key="5">
    <source>
        <dbReference type="ARBA" id="ARBA00022786"/>
    </source>
</evidence>
<feature type="domain" description="UCH catalytic" evidence="9">
    <location>
        <begin position="89"/>
        <end position="348"/>
    </location>
</feature>
<feature type="active site" description="Proton donor" evidence="8">
    <location>
        <position position="283"/>
    </location>
</feature>
<dbReference type="InterPro" id="IPR057254">
    <property type="entry name" value="UCH_AS"/>
</dbReference>
<dbReference type="GO" id="GO:0006511">
    <property type="term" value="P:ubiquitin-dependent protein catabolic process"/>
    <property type="evidence" value="ECO:0007669"/>
    <property type="project" value="UniProtKB-UniRule"/>
</dbReference>
<dbReference type="EC" id="3.4.19.12" evidence="3 8"/>
<dbReference type="Pfam" id="PF01088">
    <property type="entry name" value="Peptidase_C12"/>
    <property type="match status" value="1"/>
</dbReference>
<evidence type="ECO:0000256" key="6">
    <source>
        <dbReference type="ARBA" id="ARBA00022801"/>
    </source>
</evidence>
<evidence type="ECO:0000259" key="9">
    <source>
        <dbReference type="PROSITE" id="PS52048"/>
    </source>
</evidence>
<protein>
    <recommendedName>
        <fullName evidence="3 8">ubiquitinyl hydrolase 1</fullName>
        <ecNumber evidence="3 8">3.4.19.12</ecNumber>
    </recommendedName>
</protein>
<dbReference type="EMBL" id="CVQI01018002">
    <property type="protein sequence ID" value="CRK25598.1"/>
    <property type="molecule type" value="Genomic_DNA"/>
</dbReference>
<evidence type="ECO:0000256" key="1">
    <source>
        <dbReference type="ARBA" id="ARBA00000707"/>
    </source>
</evidence>
<dbReference type="InterPro" id="IPR036959">
    <property type="entry name" value="Peptidase_C12_UCH_sf"/>
</dbReference>
<reference evidence="11" key="1">
    <citation type="submission" date="2015-05" db="EMBL/GenBank/DDBJ databases">
        <authorList>
            <person name="Fogelqvist Johan"/>
        </authorList>
    </citation>
    <scope>NUCLEOTIDE SEQUENCE [LARGE SCALE GENOMIC DNA]</scope>
</reference>
<feature type="site" description="Important for enzyme activity" evidence="8">
    <location>
        <position position="300"/>
    </location>
</feature>
<dbReference type="Gene3D" id="3.40.532.10">
    <property type="entry name" value="Peptidase C12, ubiquitin carboxyl-terminal hydrolase"/>
    <property type="match status" value="1"/>
</dbReference>
<dbReference type="Proteomes" id="UP000045706">
    <property type="component" value="Unassembled WGS sequence"/>
</dbReference>
<evidence type="ECO:0000256" key="7">
    <source>
        <dbReference type="ARBA" id="ARBA00022807"/>
    </source>
</evidence>
<proteinExistence type="inferred from homology"/>
<keyword evidence="6 8" id="KW-0378">Hydrolase</keyword>
<keyword evidence="4 8" id="KW-0645">Protease</keyword>
<dbReference type="AlphaFoldDB" id="A0A0G4LU48"/>
<evidence type="ECO:0000256" key="4">
    <source>
        <dbReference type="ARBA" id="ARBA00022670"/>
    </source>
</evidence>
<name>A0A0G4LU48_VERLO</name>
<keyword evidence="7 8" id="KW-0788">Thiol protease</keyword>
<evidence type="ECO:0000256" key="2">
    <source>
        <dbReference type="ARBA" id="ARBA00009326"/>
    </source>
</evidence>
<dbReference type="PANTHER" id="PTHR10589:SF17">
    <property type="entry name" value="UBIQUITIN CARBOXYL-TERMINAL HYDROLASE"/>
    <property type="match status" value="1"/>
</dbReference>
<dbReference type="InterPro" id="IPR036005">
    <property type="entry name" value="Creatinase/aminopeptidase-like"/>
</dbReference>
<sequence length="351" mass="38854">MDTHDVGGTPNYADSDPMFRYLRKRGTLPAGSLVTVEPGIYFCSFIIEPYLKDPTHSKYIDTDILDKYWDVGGVRIEDNLLITKTGSENLTPTIKEPEEIEKFSDDLANHLGIDIDIAGRRLSKSYLHAPIPVFLTSANYNGPQDVWTLEDTNELLSVPVLALVLVFPTTPAYDARAEADDADADDWMVTHQEEDEDAMWFKQTIHNACGLYAILHALANGRAKDFIQPGSVLDTLFSITAPMDPAQAAMVLETSKELEAAYDSVAKQGSTAAPPAEDEVNHHYICFVKSPDTGHLFELDGDRKGPVDRGVIDEEQRVDLGPKSLELVREYIKMGEGDVNFSLMALVEDTS</sequence>
<evidence type="ECO:0000256" key="8">
    <source>
        <dbReference type="PROSITE-ProRule" id="PRU01393"/>
    </source>
</evidence>
<dbReference type="PANTHER" id="PTHR10589">
    <property type="entry name" value="UBIQUITIN CARBOXYL-TERMINAL HYDROLASE"/>
    <property type="match status" value="1"/>
</dbReference>
<organism evidence="10 11">
    <name type="scientific">Verticillium longisporum</name>
    <name type="common">Verticillium dahliae var. longisporum</name>
    <dbReference type="NCBI Taxonomy" id="100787"/>
    <lineage>
        <taxon>Eukaryota</taxon>
        <taxon>Fungi</taxon>
        <taxon>Dikarya</taxon>
        <taxon>Ascomycota</taxon>
        <taxon>Pezizomycotina</taxon>
        <taxon>Sordariomycetes</taxon>
        <taxon>Hypocreomycetidae</taxon>
        <taxon>Glomerellales</taxon>
        <taxon>Plectosphaerellaceae</taxon>
        <taxon>Verticillium</taxon>
    </lineage>
</organism>
<dbReference type="GO" id="GO:0005737">
    <property type="term" value="C:cytoplasm"/>
    <property type="evidence" value="ECO:0007669"/>
    <property type="project" value="TreeGrafter"/>
</dbReference>
<dbReference type="Pfam" id="PF00557">
    <property type="entry name" value="Peptidase_M24"/>
    <property type="match status" value="1"/>
</dbReference>
<dbReference type="Gene3D" id="3.90.230.10">
    <property type="entry name" value="Creatinase/methionine aminopeptidase superfamily"/>
    <property type="match status" value="1"/>
</dbReference>
<keyword evidence="5 8" id="KW-0833">Ubl conjugation pathway</keyword>
<evidence type="ECO:0000256" key="3">
    <source>
        <dbReference type="ARBA" id="ARBA00012759"/>
    </source>
</evidence>
<feature type="active site" description="Nucleophile" evidence="8">
    <location>
        <position position="209"/>
    </location>
</feature>
<dbReference type="InterPro" id="IPR000994">
    <property type="entry name" value="Pept_M24"/>
</dbReference>